<feature type="compositionally biased region" description="Polar residues" evidence="1">
    <location>
        <begin position="718"/>
        <end position="733"/>
    </location>
</feature>
<comment type="caution">
    <text evidence="2">The sequence shown here is derived from an EMBL/GenBank/DDBJ whole genome shotgun (WGS) entry which is preliminary data.</text>
</comment>
<gene>
    <name evidence="2" type="ORF">PPACK8108_LOCUS24949</name>
</gene>
<evidence type="ECO:0000313" key="3">
    <source>
        <dbReference type="Proteomes" id="UP001153365"/>
    </source>
</evidence>
<reference evidence="2" key="1">
    <citation type="submission" date="2022-06" db="EMBL/GenBank/DDBJ databases">
        <authorList>
            <consortium name="SYNGENTA / RWTH Aachen University"/>
        </authorList>
    </citation>
    <scope>NUCLEOTIDE SEQUENCE</scope>
</reference>
<organism evidence="2 3">
    <name type="scientific">Phakopsora pachyrhizi</name>
    <name type="common">Asian soybean rust disease fungus</name>
    <dbReference type="NCBI Taxonomy" id="170000"/>
    <lineage>
        <taxon>Eukaryota</taxon>
        <taxon>Fungi</taxon>
        <taxon>Dikarya</taxon>
        <taxon>Basidiomycota</taxon>
        <taxon>Pucciniomycotina</taxon>
        <taxon>Pucciniomycetes</taxon>
        <taxon>Pucciniales</taxon>
        <taxon>Phakopsoraceae</taxon>
        <taxon>Phakopsora</taxon>
    </lineage>
</organism>
<feature type="region of interest" description="Disordered" evidence="1">
    <location>
        <begin position="675"/>
        <end position="750"/>
    </location>
</feature>
<protein>
    <submittedName>
        <fullName evidence="2">Uncharacterized protein</fullName>
    </submittedName>
</protein>
<dbReference type="Proteomes" id="UP001153365">
    <property type="component" value="Unassembled WGS sequence"/>
</dbReference>
<feature type="compositionally biased region" description="Basic and acidic residues" evidence="1">
    <location>
        <begin position="734"/>
        <end position="750"/>
    </location>
</feature>
<evidence type="ECO:0000313" key="2">
    <source>
        <dbReference type="EMBL" id="CAH7689805.1"/>
    </source>
</evidence>
<sequence length="885" mass="102316">MSQYGGYGNPYYGGYYYPYDNQTTYYCYGHPDYVTGHAEGSGSSFHNFEDNLPPHGYPRIYPEYQSLLEDDHFDLRLDLRMSKRIGKDEVVRKDNEIRRLNNTAWLMRRIPQSSYMQDHARSDDDHRNFLFQRMNTRSQQQHFPLAATASKAREGSLKDFGQSPHSQIQIFKGKERHYQDLKKKQAPLQGYEEIETDEDKILNPEIPATSPRRSDLRYEGLLKQHPLRDFDTVGELKQWAQDWSWSQGLRCHFSKARSAERKSSIRRRTGCSTRTNLWSLCPTGMQRTHNHEPAPAISAEMIHNQTAVGSPPKQILSTLKKPKKTSIHQRNTLEHLYYKSIRSNYLYDLRSIATAQLLTCSLNTPKTNVFRYPLIHIVGMTATSQVFSIAFCFQRQLKTTFLNSQKHYLHLAYQKEIMARCKKAFETEEKWVKFFTLWMRFSRECHRRAYTKKNQEVDDYLLLTWMPHMELFTIQGLKVHTQGLNLFQQNSSGNFLQVFQNISLSMEGQKTEVVTRLSIEKTKVLNNISPVFIHLHKKISQFVLLKLQQQHDIMTQGNQEPCSGKFSPLKLSDVHHQWHLIVLSAMEKKTEDLNTEELAEQEFENLDPSSSSCQLEEGENLLETSKRCAMGTTGLNLQVLQPAMQFPGATKTSTQRDMSGFEVEDAIAAHKKNWEEHGRQKAKKAPLPSVPIVNPRTSKSNNLRTRSKNLPSPIPNSPFHTRGNSSTRSSSFDGKNKDSPSKPLQEQKDLYKIPYLTDDLIASTSIKPGVREEEQDQKSKFGVERTSVRSLYQSPIVRASLSDKEDISSLEDLRKEQEKASKSLKKEAEDDLFDLVSRKTSFQEEHPKISPTTYETVTQGSSIKPRTEHEELMRDIPQPLQRFIE</sequence>
<accession>A0AAV0BR02</accession>
<feature type="compositionally biased region" description="Polar residues" evidence="1">
    <location>
        <begin position="850"/>
        <end position="864"/>
    </location>
</feature>
<feature type="region of interest" description="Disordered" evidence="1">
    <location>
        <begin position="843"/>
        <end position="885"/>
    </location>
</feature>
<evidence type="ECO:0000256" key="1">
    <source>
        <dbReference type="SAM" id="MobiDB-lite"/>
    </source>
</evidence>
<dbReference type="EMBL" id="CALTRL010006136">
    <property type="protein sequence ID" value="CAH7689805.1"/>
    <property type="molecule type" value="Genomic_DNA"/>
</dbReference>
<name>A0AAV0BR02_PHAPC</name>
<proteinExistence type="predicted"/>
<feature type="compositionally biased region" description="Polar residues" evidence="1">
    <location>
        <begin position="695"/>
        <end position="710"/>
    </location>
</feature>
<feature type="compositionally biased region" description="Basic and acidic residues" evidence="1">
    <location>
        <begin position="865"/>
        <end position="874"/>
    </location>
</feature>
<dbReference type="AlphaFoldDB" id="A0AAV0BR02"/>
<keyword evidence="3" id="KW-1185">Reference proteome</keyword>